<gene>
    <name evidence="3" type="ORF">LY90DRAFT_517792</name>
</gene>
<feature type="signal peptide" evidence="2">
    <location>
        <begin position="1"/>
        <end position="17"/>
    </location>
</feature>
<evidence type="ECO:0000313" key="4">
    <source>
        <dbReference type="Proteomes" id="UP000193920"/>
    </source>
</evidence>
<comment type="caution">
    <text evidence="3">The sequence shown here is derived from an EMBL/GenBank/DDBJ whole genome shotgun (WGS) entry which is preliminary data.</text>
</comment>
<evidence type="ECO:0000313" key="3">
    <source>
        <dbReference type="EMBL" id="ORY16191.1"/>
    </source>
</evidence>
<keyword evidence="2" id="KW-0732">Signal</keyword>
<feature type="compositionally biased region" description="Basic and acidic residues" evidence="1">
    <location>
        <begin position="271"/>
        <end position="281"/>
    </location>
</feature>
<keyword evidence="4" id="KW-1185">Reference proteome</keyword>
<reference evidence="3 4" key="1">
    <citation type="submission" date="2016-08" db="EMBL/GenBank/DDBJ databases">
        <title>A Parts List for Fungal Cellulosomes Revealed by Comparative Genomics.</title>
        <authorList>
            <consortium name="DOE Joint Genome Institute"/>
            <person name="Haitjema C.H."/>
            <person name="Gilmore S.P."/>
            <person name="Henske J.K."/>
            <person name="Solomon K.V."/>
            <person name="De Groot R."/>
            <person name="Kuo A."/>
            <person name="Mondo S.J."/>
            <person name="Salamov A.A."/>
            <person name="Labutti K."/>
            <person name="Zhao Z."/>
            <person name="Chiniquy J."/>
            <person name="Barry K."/>
            <person name="Brewer H.M."/>
            <person name="Purvine S.O."/>
            <person name="Wright A.T."/>
            <person name="Boxma B."/>
            <person name="Van Alen T."/>
            <person name="Hackstein J.H."/>
            <person name="Baker S.E."/>
            <person name="Grigoriev I.V."/>
            <person name="O'Malley M.A."/>
        </authorList>
    </citation>
    <scope>NUCLEOTIDE SEQUENCE [LARGE SCALE GENOMIC DNA]</scope>
    <source>
        <strain evidence="3 4">G1</strain>
    </source>
</reference>
<sequence length="315" mass="35676">MLLKFMLIGISISLGYGNSIYNNSTENLEFCLYTKNSVIKTINPFYVDLDSDKTIYFNNIEEYTKYLGPNWAGVSYCGNNTLKNKKYESTTDNSFPETNDENIYKGRTLDDYRKMYKKLYDDLILAGFKKCRFNKENEDKGKDIKECGSFQLIEGSTYTCSVAYTNEVQDTISISNSRGTSYHKSYGKVYSKAHALSGSKSISKSLSDGGSSSIEKVYTVVNSNSKALSDTRESSHEETNERSILHIESENQSRATINSKENSKETNWSSTHEKSHTDEYTHMNSAEYKAVADARNEYRNITKGLSNFEKGVGKL</sequence>
<organism evidence="3 4">
    <name type="scientific">Neocallimastix californiae</name>
    <dbReference type="NCBI Taxonomy" id="1754190"/>
    <lineage>
        <taxon>Eukaryota</taxon>
        <taxon>Fungi</taxon>
        <taxon>Fungi incertae sedis</taxon>
        <taxon>Chytridiomycota</taxon>
        <taxon>Chytridiomycota incertae sedis</taxon>
        <taxon>Neocallimastigomycetes</taxon>
        <taxon>Neocallimastigales</taxon>
        <taxon>Neocallimastigaceae</taxon>
        <taxon>Neocallimastix</taxon>
    </lineage>
</organism>
<feature type="chain" id="PRO_5012756483" evidence="2">
    <location>
        <begin position="18"/>
        <end position="315"/>
    </location>
</feature>
<dbReference type="EMBL" id="MCOG01000334">
    <property type="protein sequence ID" value="ORY16191.1"/>
    <property type="molecule type" value="Genomic_DNA"/>
</dbReference>
<protein>
    <submittedName>
        <fullName evidence="3">Uncharacterized protein</fullName>
    </submittedName>
</protein>
<dbReference type="AlphaFoldDB" id="A0A1Y2A0Y2"/>
<evidence type="ECO:0000256" key="1">
    <source>
        <dbReference type="SAM" id="MobiDB-lite"/>
    </source>
</evidence>
<feature type="region of interest" description="Disordered" evidence="1">
    <location>
        <begin position="226"/>
        <end position="282"/>
    </location>
</feature>
<feature type="compositionally biased region" description="Polar residues" evidence="1">
    <location>
        <begin position="252"/>
        <end position="270"/>
    </location>
</feature>
<evidence type="ECO:0000256" key="2">
    <source>
        <dbReference type="SAM" id="SignalP"/>
    </source>
</evidence>
<name>A0A1Y2A0Y2_9FUNG</name>
<dbReference type="OrthoDB" id="2146388at2759"/>
<feature type="compositionally biased region" description="Basic and acidic residues" evidence="1">
    <location>
        <begin position="229"/>
        <end position="251"/>
    </location>
</feature>
<accession>A0A1Y2A0Y2</accession>
<proteinExistence type="predicted"/>
<dbReference type="Proteomes" id="UP000193920">
    <property type="component" value="Unassembled WGS sequence"/>
</dbReference>
<dbReference type="STRING" id="1754190.A0A1Y2A0Y2"/>